<dbReference type="RefSeq" id="WP_164005208.1">
    <property type="nucleotide sequence ID" value="NZ_JAAIKD010000005.1"/>
</dbReference>
<comment type="caution">
    <text evidence="1">The sequence shown here is derived from an EMBL/GenBank/DDBJ whole genome shotgun (WGS) entry which is preliminary data.</text>
</comment>
<dbReference type="InterPro" id="IPR047690">
    <property type="entry name" value="IPExxxVDY_fam"/>
</dbReference>
<evidence type="ECO:0000313" key="1">
    <source>
        <dbReference type="EMBL" id="NEV94490.1"/>
    </source>
</evidence>
<reference evidence="1 2" key="1">
    <citation type="submission" date="2020-02" db="EMBL/GenBank/DDBJ databases">
        <title>Flavobacteriaceae Psychroflexus bacterium YR1-1, complete genome.</title>
        <authorList>
            <person name="Li Y."/>
            <person name="Wu S."/>
        </authorList>
    </citation>
    <scope>NUCLEOTIDE SEQUENCE [LARGE SCALE GENOMIC DNA]</scope>
    <source>
        <strain evidence="1 2">YR1-1</strain>
    </source>
</reference>
<keyword evidence="2" id="KW-1185">Reference proteome</keyword>
<protein>
    <submittedName>
        <fullName evidence="1">IPExxxVDY family protein</fullName>
    </submittedName>
</protein>
<gene>
    <name evidence="1" type="ORF">G3567_10085</name>
</gene>
<dbReference type="Proteomes" id="UP000478505">
    <property type="component" value="Unassembled WGS sequence"/>
</dbReference>
<dbReference type="NCBIfam" id="NF033205">
    <property type="entry name" value="IPExxxVDY"/>
    <property type="match status" value="1"/>
</dbReference>
<proteinExistence type="predicted"/>
<dbReference type="AlphaFoldDB" id="A0A6B3R4L6"/>
<name>A0A6B3R4L6_9FLAO</name>
<organism evidence="1 2">
    <name type="scientific">Psychroflexus aurantiacus</name>
    <dbReference type="NCBI Taxonomy" id="2709310"/>
    <lineage>
        <taxon>Bacteria</taxon>
        <taxon>Pseudomonadati</taxon>
        <taxon>Bacteroidota</taxon>
        <taxon>Flavobacteriia</taxon>
        <taxon>Flavobacteriales</taxon>
        <taxon>Flavobacteriaceae</taxon>
        <taxon>Psychroflexus</taxon>
    </lineage>
</organism>
<sequence>MKKRRFSLSDFDIYDFKLIGIHSHQEPHKLAYLINSVLGTSFKRMENNLDLSVGGKSVTFPIFDYFNKEWDTKSYLICNKVSLEQVFVTADNLFDSEDLMTSEFLLKDYKRVDYLLKIDDELDIFNPELIIKKLITINQISMAYPIESHAIKHPEHLILD</sequence>
<evidence type="ECO:0000313" key="2">
    <source>
        <dbReference type="Proteomes" id="UP000478505"/>
    </source>
</evidence>
<dbReference type="EMBL" id="JAAIKD010000005">
    <property type="protein sequence ID" value="NEV94490.1"/>
    <property type="molecule type" value="Genomic_DNA"/>
</dbReference>
<accession>A0A6B3R4L6</accession>